<dbReference type="Proteomes" id="UP000249464">
    <property type="component" value="Unassembled WGS sequence"/>
</dbReference>
<name>A0A2X0P2G3_9BASI</name>
<keyword evidence="2" id="KW-1185">Reference proteome</keyword>
<proteinExistence type="predicted"/>
<evidence type="ECO:0000313" key="2">
    <source>
        <dbReference type="Proteomes" id="UP000249464"/>
    </source>
</evidence>
<sequence length="223" mass="26027">MKLDAPFLPYHVAEFIRRSYLYQSLWSLEQERLFHAIPPPSWFQMEVYISALSHDLNFRAKELKEGWSWNVFDRKVRKSWKMEKRIKVERSRMGEVMNTSEWFWASLPKPGSAPGRDLIQHRHLIKSYNASHPNTNPFHWSDNLVTRFAGTSSALTTWEQQKTFQGLNPSRSQLEDALTKLELEHLTEAGVVFASHLEPDTTNEQEDDRLVSETKKLVLGATI</sequence>
<evidence type="ECO:0000313" key="1">
    <source>
        <dbReference type="EMBL" id="SGY35554.1"/>
    </source>
</evidence>
<dbReference type="AlphaFoldDB" id="A0A2X0P2G3"/>
<gene>
    <name evidence="1" type="primary">BQ5605_C002g01778</name>
    <name evidence="1" type="ORF">BQ5605_C002G01778</name>
</gene>
<protein>
    <submittedName>
        <fullName evidence="1">BQ5605_C002g01778 protein</fullName>
    </submittedName>
</protein>
<accession>A0A2X0P2G3</accession>
<dbReference type="EMBL" id="FQNC01000041">
    <property type="protein sequence ID" value="SGY35554.1"/>
    <property type="molecule type" value="Genomic_DNA"/>
</dbReference>
<organism evidence="1 2">
    <name type="scientific">Microbotryum silenes-dioicae</name>
    <dbReference type="NCBI Taxonomy" id="796604"/>
    <lineage>
        <taxon>Eukaryota</taxon>
        <taxon>Fungi</taxon>
        <taxon>Dikarya</taxon>
        <taxon>Basidiomycota</taxon>
        <taxon>Pucciniomycotina</taxon>
        <taxon>Microbotryomycetes</taxon>
        <taxon>Microbotryales</taxon>
        <taxon>Microbotryaceae</taxon>
        <taxon>Microbotryum</taxon>
    </lineage>
</organism>
<reference evidence="1 2" key="1">
    <citation type="submission" date="2016-11" db="EMBL/GenBank/DDBJ databases">
        <authorList>
            <person name="Jaros S."/>
            <person name="Januszkiewicz K."/>
            <person name="Wedrychowicz H."/>
        </authorList>
    </citation>
    <scope>NUCLEOTIDE SEQUENCE [LARGE SCALE GENOMIC DNA]</scope>
</reference>